<organism evidence="9 10">
    <name type="scientific">Paenibacillus vini</name>
    <dbReference type="NCBI Taxonomy" id="1476024"/>
    <lineage>
        <taxon>Bacteria</taxon>
        <taxon>Bacillati</taxon>
        <taxon>Bacillota</taxon>
        <taxon>Bacilli</taxon>
        <taxon>Bacillales</taxon>
        <taxon>Paenibacillaceae</taxon>
        <taxon>Paenibacillus</taxon>
    </lineage>
</organism>
<dbReference type="PANTHER" id="PTHR34975:SF2">
    <property type="entry name" value="SPORE GERMINATION PROTEIN A2"/>
    <property type="match status" value="1"/>
</dbReference>
<evidence type="ECO:0000313" key="9">
    <source>
        <dbReference type="EMBL" id="GIP52672.1"/>
    </source>
</evidence>
<feature type="transmembrane region" description="Helical" evidence="8">
    <location>
        <begin position="87"/>
        <end position="113"/>
    </location>
</feature>
<proteinExistence type="inferred from homology"/>
<comment type="similarity">
    <text evidence="2">Belongs to the amino acid-polyamine-organocation (APC) superfamily. Spore germination protein (SGP) (TC 2.A.3.9) family.</text>
</comment>
<evidence type="ECO:0000256" key="7">
    <source>
        <dbReference type="ARBA" id="ARBA00023136"/>
    </source>
</evidence>
<protein>
    <submittedName>
        <fullName evidence="9">Germination protein</fullName>
    </submittedName>
</protein>
<feature type="transmembrane region" description="Helical" evidence="8">
    <location>
        <begin position="12"/>
        <end position="33"/>
    </location>
</feature>
<sequence length="371" mass="40993">MPEVKISLRQLSILTALYTIGSAILIIPSSVANIAKQDAWIAALAGLGFGLLILALHHQLSRMYPGTNLLQMSEKLLGKWVGKTVNLLFLVTLFLGGPVTVLYDIGSFMIIQILPETPIQAILLLFGAIIVLGIRLGIEVLARSAELLFPWFLLLFLSMTVLLLSIVKWERAMPILEHGTGPIFPAVLSFLSIAYLPHIVLLMFYPSSVARPQDAPKAVYIGSLLGGGVLIIVIALTILVLGPDLAAKSAYPSYMLAQKINIGNFLQRIEAIMAVMWFITLFFRITLYMYAIVTGISQLFNIKNYQPLVLPIGWIMVSLAVFIYPNIPFKHDWDKRIWTPYIIIISIGLPLLLLGVHGVRNMFSKSPGKTS</sequence>
<evidence type="ECO:0000256" key="1">
    <source>
        <dbReference type="ARBA" id="ARBA00004141"/>
    </source>
</evidence>
<evidence type="ECO:0000256" key="5">
    <source>
        <dbReference type="ARBA" id="ARBA00022692"/>
    </source>
</evidence>
<keyword evidence="7 8" id="KW-0472">Membrane</keyword>
<accession>A0ABQ4M9N1</accession>
<keyword evidence="5 8" id="KW-0812">Transmembrane</keyword>
<feature type="transmembrane region" description="Helical" evidence="8">
    <location>
        <begin position="147"/>
        <end position="167"/>
    </location>
</feature>
<evidence type="ECO:0000256" key="2">
    <source>
        <dbReference type="ARBA" id="ARBA00007998"/>
    </source>
</evidence>
<evidence type="ECO:0000256" key="6">
    <source>
        <dbReference type="ARBA" id="ARBA00022989"/>
    </source>
</evidence>
<comment type="caution">
    <text evidence="9">The sequence shown here is derived from an EMBL/GenBank/DDBJ whole genome shotgun (WGS) entry which is preliminary data.</text>
</comment>
<reference evidence="9 10" key="1">
    <citation type="submission" date="2021-03" db="EMBL/GenBank/DDBJ databases">
        <title>Antimicrobial resistance genes in bacteria isolated from Japanese honey, and their potential for conferring macrolide and lincosamide resistance in the American foulbrood pathogen Paenibacillus larvae.</title>
        <authorList>
            <person name="Okamoto M."/>
            <person name="Kumagai M."/>
            <person name="Kanamori H."/>
            <person name="Takamatsu D."/>
        </authorList>
    </citation>
    <scope>NUCLEOTIDE SEQUENCE [LARGE SCALE GENOMIC DNA]</scope>
    <source>
        <strain evidence="9 10">J42TS3</strain>
    </source>
</reference>
<comment type="subcellular location">
    <subcellularLocation>
        <location evidence="1">Membrane</location>
        <topology evidence="1">Multi-pass membrane protein</topology>
    </subcellularLocation>
</comment>
<evidence type="ECO:0000256" key="4">
    <source>
        <dbReference type="ARBA" id="ARBA00022544"/>
    </source>
</evidence>
<dbReference type="Gene3D" id="1.20.1740.10">
    <property type="entry name" value="Amino acid/polyamine transporter I"/>
    <property type="match status" value="1"/>
</dbReference>
<keyword evidence="3" id="KW-0813">Transport</keyword>
<dbReference type="NCBIfam" id="TIGR00912">
    <property type="entry name" value="2A0309"/>
    <property type="match status" value="1"/>
</dbReference>
<evidence type="ECO:0000256" key="8">
    <source>
        <dbReference type="SAM" id="Phobius"/>
    </source>
</evidence>
<feature type="transmembrane region" description="Helical" evidence="8">
    <location>
        <begin position="39"/>
        <end position="56"/>
    </location>
</feature>
<dbReference type="EMBL" id="BOSL01000004">
    <property type="protein sequence ID" value="GIP52672.1"/>
    <property type="molecule type" value="Genomic_DNA"/>
</dbReference>
<name>A0ABQ4M9N1_9BACL</name>
<dbReference type="PANTHER" id="PTHR34975">
    <property type="entry name" value="SPORE GERMINATION PROTEIN A2"/>
    <property type="match status" value="1"/>
</dbReference>
<keyword evidence="6 8" id="KW-1133">Transmembrane helix</keyword>
<feature type="transmembrane region" description="Helical" evidence="8">
    <location>
        <begin position="305"/>
        <end position="325"/>
    </location>
</feature>
<feature type="transmembrane region" description="Helical" evidence="8">
    <location>
        <begin position="187"/>
        <end position="206"/>
    </location>
</feature>
<feature type="transmembrane region" description="Helical" evidence="8">
    <location>
        <begin position="119"/>
        <end position="138"/>
    </location>
</feature>
<dbReference type="Pfam" id="PF03845">
    <property type="entry name" value="Spore_permease"/>
    <property type="match status" value="1"/>
</dbReference>
<evidence type="ECO:0000313" key="10">
    <source>
        <dbReference type="Proteomes" id="UP000679992"/>
    </source>
</evidence>
<keyword evidence="4" id="KW-0309">Germination</keyword>
<feature type="transmembrane region" description="Helical" evidence="8">
    <location>
        <begin position="218"/>
        <end position="241"/>
    </location>
</feature>
<keyword evidence="10" id="KW-1185">Reference proteome</keyword>
<feature type="transmembrane region" description="Helical" evidence="8">
    <location>
        <begin position="337"/>
        <end position="359"/>
    </location>
</feature>
<dbReference type="RefSeq" id="WP_213654417.1">
    <property type="nucleotide sequence ID" value="NZ_BOSL01000004.1"/>
</dbReference>
<gene>
    <name evidence="9" type="ORF">J42TS3_17070</name>
</gene>
<evidence type="ECO:0000256" key="3">
    <source>
        <dbReference type="ARBA" id="ARBA00022448"/>
    </source>
</evidence>
<feature type="transmembrane region" description="Helical" evidence="8">
    <location>
        <begin position="271"/>
        <end position="293"/>
    </location>
</feature>
<dbReference type="Proteomes" id="UP000679992">
    <property type="component" value="Unassembled WGS sequence"/>
</dbReference>
<dbReference type="InterPro" id="IPR004761">
    <property type="entry name" value="Spore_GerAB"/>
</dbReference>